<dbReference type="GO" id="GO:0008270">
    <property type="term" value="F:zinc ion binding"/>
    <property type="evidence" value="ECO:0007669"/>
    <property type="project" value="UniProtKB-KW"/>
</dbReference>
<reference evidence="4" key="1">
    <citation type="submission" date="2022-11" db="EMBL/GenBank/DDBJ databases">
        <authorList>
            <person name="Morgan W.R."/>
            <person name="Tartar A."/>
        </authorList>
    </citation>
    <scope>NUCLEOTIDE SEQUENCE</scope>
    <source>
        <strain evidence="4">ARSEF 373</strain>
    </source>
</reference>
<name>A0AAV2YPU1_9STRA</name>
<evidence type="ECO:0000313" key="4">
    <source>
        <dbReference type="EMBL" id="DAZ96677.1"/>
    </source>
</evidence>
<evidence type="ECO:0000259" key="3">
    <source>
        <dbReference type="PROSITE" id="PS50158"/>
    </source>
</evidence>
<sequence>TRGVIWPENTLVLIASTKLVGTVATWFSSALPTIPAEQQTWSNLKNMLRPIRETRHDGRSCGPAIPAKEVASRDVHRVCHGAEGVRVEETTMITAFTNGIDEWTRGLVRVSNPRTLTAAAKQAIRLRGNGRPRGRGLDGQHGKIYLGKRGRDGGDDHDDKYGPSGEDQDDRQRRRSLECWICHEIGHISRYCPKKNDKLGSPAGNGAGILHPEPKEEPGEKETPGERARICRLSADGLPTATMFVDDGEVEEDRYLREYGQRLPSAPPAQAVEGLGGTTLRVDDVWRFKMATAYDQHITVEVYHLNG</sequence>
<feature type="compositionally biased region" description="Basic and acidic residues" evidence="2">
    <location>
        <begin position="212"/>
        <end position="226"/>
    </location>
</feature>
<keyword evidence="1" id="KW-0862">Zinc</keyword>
<comment type="caution">
    <text evidence="4">The sequence shown here is derived from an EMBL/GenBank/DDBJ whole genome shotgun (WGS) entry which is preliminary data.</text>
</comment>
<feature type="non-terminal residue" evidence="4">
    <location>
        <position position="1"/>
    </location>
</feature>
<dbReference type="PROSITE" id="PS50158">
    <property type="entry name" value="ZF_CCHC"/>
    <property type="match status" value="1"/>
</dbReference>
<dbReference type="SMART" id="SM00343">
    <property type="entry name" value="ZnF_C2HC"/>
    <property type="match status" value="1"/>
</dbReference>
<dbReference type="SUPFAM" id="SSF57756">
    <property type="entry name" value="Retrovirus zinc finger-like domains"/>
    <property type="match status" value="1"/>
</dbReference>
<evidence type="ECO:0000313" key="5">
    <source>
        <dbReference type="Proteomes" id="UP001146120"/>
    </source>
</evidence>
<protein>
    <recommendedName>
        <fullName evidence="3">CCHC-type domain-containing protein</fullName>
    </recommendedName>
</protein>
<dbReference type="InterPro" id="IPR036875">
    <property type="entry name" value="Znf_CCHC_sf"/>
</dbReference>
<evidence type="ECO:0000256" key="2">
    <source>
        <dbReference type="SAM" id="MobiDB-lite"/>
    </source>
</evidence>
<dbReference type="GO" id="GO:0003676">
    <property type="term" value="F:nucleic acid binding"/>
    <property type="evidence" value="ECO:0007669"/>
    <property type="project" value="InterPro"/>
</dbReference>
<keyword evidence="1" id="KW-0863">Zinc-finger</keyword>
<reference evidence="4" key="2">
    <citation type="journal article" date="2023" name="Microbiol Resour">
        <title>Decontamination and Annotation of the Draft Genome Sequence of the Oomycete Lagenidium giganteum ARSEF 373.</title>
        <authorList>
            <person name="Morgan W.R."/>
            <person name="Tartar A."/>
        </authorList>
    </citation>
    <scope>NUCLEOTIDE SEQUENCE</scope>
    <source>
        <strain evidence="4">ARSEF 373</strain>
    </source>
</reference>
<accession>A0AAV2YPU1</accession>
<feature type="region of interest" description="Disordered" evidence="2">
    <location>
        <begin position="202"/>
        <end position="226"/>
    </location>
</feature>
<dbReference type="EMBL" id="DAKRPA010000160">
    <property type="protein sequence ID" value="DAZ96677.1"/>
    <property type="molecule type" value="Genomic_DNA"/>
</dbReference>
<feature type="region of interest" description="Disordered" evidence="2">
    <location>
        <begin position="124"/>
        <end position="173"/>
    </location>
</feature>
<keyword evidence="5" id="KW-1185">Reference proteome</keyword>
<dbReference type="Proteomes" id="UP001146120">
    <property type="component" value="Unassembled WGS sequence"/>
</dbReference>
<proteinExistence type="predicted"/>
<evidence type="ECO:0000256" key="1">
    <source>
        <dbReference type="PROSITE-ProRule" id="PRU00047"/>
    </source>
</evidence>
<dbReference type="AlphaFoldDB" id="A0AAV2YPU1"/>
<feature type="compositionally biased region" description="Basic and acidic residues" evidence="2">
    <location>
        <begin position="149"/>
        <end position="161"/>
    </location>
</feature>
<keyword evidence="1" id="KW-0479">Metal-binding</keyword>
<dbReference type="InterPro" id="IPR001878">
    <property type="entry name" value="Znf_CCHC"/>
</dbReference>
<gene>
    <name evidence="4" type="ORF">N0F65_009240</name>
</gene>
<feature type="domain" description="CCHC-type" evidence="3">
    <location>
        <begin position="179"/>
        <end position="194"/>
    </location>
</feature>
<organism evidence="4 5">
    <name type="scientific">Lagenidium giganteum</name>
    <dbReference type="NCBI Taxonomy" id="4803"/>
    <lineage>
        <taxon>Eukaryota</taxon>
        <taxon>Sar</taxon>
        <taxon>Stramenopiles</taxon>
        <taxon>Oomycota</taxon>
        <taxon>Peronosporomycetes</taxon>
        <taxon>Pythiales</taxon>
        <taxon>Pythiaceae</taxon>
    </lineage>
</organism>
<dbReference type="Gene3D" id="4.10.60.10">
    <property type="entry name" value="Zinc finger, CCHC-type"/>
    <property type="match status" value="1"/>
</dbReference>